<keyword evidence="3" id="KW-1185">Reference proteome</keyword>
<evidence type="ECO:0008006" key="4">
    <source>
        <dbReference type="Google" id="ProtNLM"/>
    </source>
</evidence>
<sequence>MASKTRTAFRRITTLLLWSGVLAGFVVLLAAAVQEKDTAKCKSVRVILQGDDRNAFIDENDIKALITKDKTQNPVGMAISDININNLERVVEADPWVRSAELYIDNQQVLNIEVVQRDPLARVFTFSGNSFYLDEQGERIPVSDRFSARVPVFTGFPTEAAKLKQEDSLLYRQISAMARYIAADSFWNAQVEQVVITGDRKFEVIPKLGDHVIVFGEGTDIGKKFAKLLLFYREGLSKAGWNTYSRINIAYHEEVIGTRRDGKSAPPPPMYRDSTVADLAMDDDHGTPAAVSPPKPAEKPKATAKPASSTAKKPAARKPAKANGKQPKAVYPNNKRNNRN</sequence>
<dbReference type="AlphaFoldDB" id="A0A512RJS2"/>
<evidence type="ECO:0000313" key="2">
    <source>
        <dbReference type="EMBL" id="GEP95953.1"/>
    </source>
</evidence>
<reference evidence="2 3" key="1">
    <citation type="submission" date="2019-07" db="EMBL/GenBank/DDBJ databases">
        <title>Whole genome shotgun sequence of Chitinophaga cymbidii NBRC 109752.</title>
        <authorList>
            <person name="Hosoyama A."/>
            <person name="Uohara A."/>
            <person name="Ohji S."/>
            <person name="Ichikawa N."/>
        </authorList>
    </citation>
    <scope>NUCLEOTIDE SEQUENCE [LARGE SCALE GENOMIC DNA]</scope>
    <source>
        <strain evidence="2 3">NBRC 109752</strain>
    </source>
</reference>
<dbReference type="RefSeq" id="WP_146861116.1">
    <property type="nucleotide sequence ID" value="NZ_BKAU01000002.1"/>
</dbReference>
<accession>A0A512RJS2</accession>
<dbReference type="Proteomes" id="UP000321436">
    <property type="component" value="Unassembled WGS sequence"/>
</dbReference>
<protein>
    <recommendedName>
        <fullName evidence="4">Cell division protein FtsQ</fullName>
    </recommendedName>
</protein>
<organism evidence="2 3">
    <name type="scientific">Chitinophaga cymbidii</name>
    <dbReference type="NCBI Taxonomy" id="1096750"/>
    <lineage>
        <taxon>Bacteria</taxon>
        <taxon>Pseudomonadati</taxon>
        <taxon>Bacteroidota</taxon>
        <taxon>Chitinophagia</taxon>
        <taxon>Chitinophagales</taxon>
        <taxon>Chitinophagaceae</taxon>
        <taxon>Chitinophaga</taxon>
    </lineage>
</organism>
<evidence type="ECO:0000313" key="3">
    <source>
        <dbReference type="Proteomes" id="UP000321436"/>
    </source>
</evidence>
<name>A0A512RJS2_9BACT</name>
<evidence type="ECO:0000256" key="1">
    <source>
        <dbReference type="SAM" id="MobiDB-lite"/>
    </source>
</evidence>
<comment type="caution">
    <text evidence="2">The sequence shown here is derived from an EMBL/GenBank/DDBJ whole genome shotgun (WGS) entry which is preliminary data.</text>
</comment>
<gene>
    <name evidence="2" type="ORF">CCY01nite_22130</name>
</gene>
<proteinExistence type="predicted"/>
<feature type="region of interest" description="Disordered" evidence="1">
    <location>
        <begin position="259"/>
        <end position="340"/>
    </location>
</feature>
<dbReference type="EMBL" id="BKAU01000002">
    <property type="protein sequence ID" value="GEP95953.1"/>
    <property type="molecule type" value="Genomic_DNA"/>
</dbReference>
<feature type="compositionally biased region" description="Low complexity" evidence="1">
    <location>
        <begin position="303"/>
        <end position="313"/>
    </location>
</feature>
<dbReference type="OrthoDB" id="1466667at2"/>